<evidence type="ECO:0000313" key="2">
    <source>
        <dbReference type="Proteomes" id="UP000317176"/>
    </source>
</evidence>
<comment type="caution">
    <text evidence="1">The sequence shown here is derived from an EMBL/GenBank/DDBJ whole genome shotgun (WGS) entry which is preliminary data.</text>
</comment>
<evidence type="ECO:0000313" key="1">
    <source>
        <dbReference type="EMBL" id="TWH92981.1"/>
    </source>
</evidence>
<protein>
    <submittedName>
        <fullName evidence="1">Uncharacterized protein</fullName>
    </submittedName>
</protein>
<proteinExistence type="predicted"/>
<gene>
    <name evidence="1" type="ORF">IQ17_07070</name>
</gene>
<name>A0A562KC40_9BRAD</name>
<dbReference type="AlphaFoldDB" id="A0A562KC40"/>
<organism evidence="1 2">
    <name type="scientific">Bradyrhizobium daqingense</name>
    <dbReference type="NCBI Taxonomy" id="993502"/>
    <lineage>
        <taxon>Bacteria</taxon>
        <taxon>Pseudomonadati</taxon>
        <taxon>Pseudomonadota</taxon>
        <taxon>Alphaproteobacteria</taxon>
        <taxon>Hyphomicrobiales</taxon>
        <taxon>Nitrobacteraceae</taxon>
        <taxon>Bradyrhizobium</taxon>
    </lineage>
</organism>
<dbReference type="Proteomes" id="UP000317176">
    <property type="component" value="Unassembled WGS sequence"/>
</dbReference>
<keyword evidence="2" id="KW-1185">Reference proteome</keyword>
<reference evidence="1 2" key="1">
    <citation type="journal article" date="2015" name="Stand. Genomic Sci.">
        <title>Genomic Encyclopedia of Bacterial and Archaeal Type Strains, Phase III: the genomes of soil and plant-associated and newly described type strains.</title>
        <authorList>
            <person name="Whitman W.B."/>
            <person name="Woyke T."/>
            <person name="Klenk H.P."/>
            <person name="Zhou Y."/>
            <person name="Lilburn T.G."/>
            <person name="Beck B.J."/>
            <person name="De Vos P."/>
            <person name="Vandamme P."/>
            <person name="Eisen J.A."/>
            <person name="Garrity G."/>
            <person name="Hugenholtz P."/>
            <person name="Kyrpides N.C."/>
        </authorList>
    </citation>
    <scope>NUCLEOTIDE SEQUENCE [LARGE SCALE GENOMIC DNA]</scope>
    <source>
        <strain evidence="1 2">CGMCC 1.10947</strain>
    </source>
</reference>
<sequence>MAAGEREMSGGGCALGYLMRESGMPEGNEWPEYEAAREMMLMQ</sequence>
<dbReference type="EMBL" id="VLKL01000046">
    <property type="protein sequence ID" value="TWH92981.1"/>
    <property type="molecule type" value="Genomic_DNA"/>
</dbReference>
<accession>A0A562KC40</accession>